<name>A0ABN3Q0X8_9ACTN</name>
<dbReference type="InterPro" id="IPR016162">
    <property type="entry name" value="Ald_DH_N"/>
</dbReference>
<dbReference type="InterPro" id="IPR016161">
    <property type="entry name" value="Ald_DH/histidinol_DH"/>
</dbReference>
<evidence type="ECO:0000313" key="3">
    <source>
        <dbReference type="EMBL" id="GAA2608651.1"/>
    </source>
</evidence>
<dbReference type="EMBL" id="BAAARJ010000006">
    <property type="protein sequence ID" value="GAA2608651.1"/>
    <property type="molecule type" value="Genomic_DNA"/>
</dbReference>
<evidence type="ECO:0000259" key="2">
    <source>
        <dbReference type="Pfam" id="PF00171"/>
    </source>
</evidence>
<dbReference type="SUPFAM" id="SSF53720">
    <property type="entry name" value="ALDH-like"/>
    <property type="match status" value="1"/>
</dbReference>
<comment type="caution">
    <text evidence="3">The sequence shown here is derived from an EMBL/GenBank/DDBJ whole genome shotgun (WGS) entry which is preliminary data.</text>
</comment>
<dbReference type="Gene3D" id="3.40.605.10">
    <property type="entry name" value="Aldehyde Dehydrogenase, Chain A, domain 1"/>
    <property type="match status" value="1"/>
</dbReference>
<dbReference type="PANTHER" id="PTHR11699">
    <property type="entry name" value="ALDEHYDE DEHYDROGENASE-RELATED"/>
    <property type="match status" value="1"/>
</dbReference>
<reference evidence="3 4" key="1">
    <citation type="journal article" date="2019" name="Int. J. Syst. Evol. Microbiol.">
        <title>The Global Catalogue of Microorganisms (GCM) 10K type strain sequencing project: providing services to taxonomists for standard genome sequencing and annotation.</title>
        <authorList>
            <consortium name="The Broad Institute Genomics Platform"/>
            <consortium name="The Broad Institute Genome Sequencing Center for Infectious Disease"/>
            <person name="Wu L."/>
            <person name="Ma J."/>
        </authorList>
    </citation>
    <scope>NUCLEOTIDE SEQUENCE [LARGE SCALE GENOMIC DNA]</scope>
    <source>
        <strain evidence="3 4">JCM 16373</strain>
    </source>
</reference>
<proteinExistence type="predicted"/>
<keyword evidence="4" id="KW-1185">Reference proteome</keyword>
<dbReference type="RefSeq" id="WP_344564770.1">
    <property type="nucleotide sequence ID" value="NZ_BAAARJ010000006.1"/>
</dbReference>
<dbReference type="InterPro" id="IPR015590">
    <property type="entry name" value="Aldehyde_DH_dom"/>
</dbReference>
<accession>A0ABN3Q0X8</accession>
<sequence length="487" mass="51794">MSGGVIQSYWPNFIDGAFCNGGAGRITVEDPSTGGPLAEHALADADDVGRAVAAARRVHRSGALADIHPMERGRMVRAMGEYLADNIDEVKRTITLEQGKPLFEAEAEVRMAVRLFEYFGSMAESLEGRSVPCDGTRFDFTVYKPFGVSAQFIPCHYPVYIPSRTLAVALAAGNACVMKTSEMAPISVSWLALAAQKAGFPDGAVNIFCGRRADAGAALARHPDIDHLVFIGQADGASAVLADTSRTIIPSIVEVGGTSPTIVHEDADLDDFVAEARMGTYLNAGQFCCGMYRIIVHESRHEELLDRSAALAESLTVGPGMESGDGEFKPYMGPLDSEAQLDRVLGIVEDATRAGAKNVTGGTRLPGEGSFLRPTVLRDVEPHMRVATEEVFGPVMAVMKFSEESEAIELANGAGHSGLMCSVFTRDLGRMLRAANSVRAGHIVANQSIIGGAEVPFGGFGRGGYGSLKGREALMGHVQRKNVCLNI</sequence>
<dbReference type="Gene3D" id="3.40.309.10">
    <property type="entry name" value="Aldehyde Dehydrogenase, Chain A, domain 2"/>
    <property type="match status" value="1"/>
</dbReference>
<keyword evidence="1" id="KW-0560">Oxidoreductase</keyword>
<dbReference type="Pfam" id="PF00171">
    <property type="entry name" value="Aldedh"/>
    <property type="match status" value="1"/>
</dbReference>
<dbReference type="Proteomes" id="UP001501447">
    <property type="component" value="Unassembled WGS sequence"/>
</dbReference>
<protein>
    <submittedName>
        <fullName evidence="3">Aldehyde dehydrogenase family protein</fullName>
    </submittedName>
</protein>
<feature type="domain" description="Aldehyde dehydrogenase" evidence="2">
    <location>
        <begin position="24"/>
        <end position="483"/>
    </location>
</feature>
<evidence type="ECO:0000256" key="1">
    <source>
        <dbReference type="ARBA" id="ARBA00023002"/>
    </source>
</evidence>
<dbReference type="InterPro" id="IPR016163">
    <property type="entry name" value="Ald_DH_C"/>
</dbReference>
<gene>
    <name evidence="3" type="ORF">GCM10009863_22560</name>
</gene>
<evidence type="ECO:0000313" key="4">
    <source>
        <dbReference type="Proteomes" id="UP001501447"/>
    </source>
</evidence>
<organism evidence="3 4">
    <name type="scientific">Streptomyces axinellae</name>
    <dbReference type="NCBI Taxonomy" id="552788"/>
    <lineage>
        <taxon>Bacteria</taxon>
        <taxon>Bacillati</taxon>
        <taxon>Actinomycetota</taxon>
        <taxon>Actinomycetes</taxon>
        <taxon>Kitasatosporales</taxon>
        <taxon>Streptomycetaceae</taxon>
        <taxon>Streptomyces</taxon>
    </lineage>
</organism>